<organism evidence="1 2">
    <name type="scientific">Diaphorobacter aerolatus</name>
    <dbReference type="NCBI Taxonomy" id="1288495"/>
    <lineage>
        <taxon>Bacteria</taxon>
        <taxon>Pseudomonadati</taxon>
        <taxon>Pseudomonadota</taxon>
        <taxon>Betaproteobacteria</taxon>
        <taxon>Burkholderiales</taxon>
        <taxon>Comamonadaceae</taxon>
        <taxon>Diaphorobacter</taxon>
    </lineage>
</organism>
<accession>A0A7H0GM71</accession>
<name>A0A7H0GM71_9BURK</name>
<dbReference type="Proteomes" id="UP000516028">
    <property type="component" value="Chromosome"/>
</dbReference>
<reference evidence="1 2" key="1">
    <citation type="submission" date="2020-08" db="EMBL/GenBank/DDBJ databases">
        <title>Genome sequence of Diaphorobacter aerolatus KACC 16536T.</title>
        <authorList>
            <person name="Hyun D.-W."/>
            <person name="Bae J.-W."/>
        </authorList>
    </citation>
    <scope>NUCLEOTIDE SEQUENCE [LARGE SCALE GENOMIC DNA]</scope>
    <source>
        <strain evidence="1 2">KACC 16536</strain>
    </source>
</reference>
<dbReference type="EMBL" id="CP060783">
    <property type="protein sequence ID" value="QNP49387.1"/>
    <property type="molecule type" value="Genomic_DNA"/>
</dbReference>
<evidence type="ECO:0000313" key="1">
    <source>
        <dbReference type="EMBL" id="QNP49387.1"/>
    </source>
</evidence>
<evidence type="ECO:0000313" key="2">
    <source>
        <dbReference type="Proteomes" id="UP000516028"/>
    </source>
</evidence>
<sequence>MTYQDYVESVLQTVAKNLNPAKNYITTAALGGLLLRDFPGVSWKTFGKRTLSAFIEDLERVGKLTLIKTDKDALAVTLGDATYPPAMTAVEKPSSLRRAIWDAFVLLSPSGKRFMHRKDGTVRVALEVAPVPAEDWIEISPIDLDSQKKWASDFLAQNPTDGKDFSDLSVNENWQPQTFIQQLRQADEASARAWNKLRTVKVTSVVQNWMTQNSLPHDLVFQTDTKSSDIKSVTEYAIENPGPRNQDDLRKVILTALSLLPIEKLVEIPIPAGVMLTALSNAKLR</sequence>
<dbReference type="AlphaFoldDB" id="A0A7H0GM71"/>
<keyword evidence="2" id="KW-1185">Reference proteome</keyword>
<protein>
    <submittedName>
        <fullName evidence="1">Uncharacterized protein</fullName>
    </submittedName>
</protein>
<proteinExistence type="predicted"/>
<dbReference type="RefSeq" id="WP_187724977.1">
    <property type="nucleotide sequence ID" value="NZ_CP060783.1"/>
</dbReference>
<gene>
    <name evidence="1" type="ORF">H9K75_04905</name>
</gene>
<dbReference type="KEGG" id="daer:H9K75_04905"/>